<proteinExistence type="predicted"/>
<reference evidence="1" key="1">
    <citation type="journal article" date="2014" name="Front. Microbiol.">
        <title>High frequency of phylogenetically diverse reductive dehalogenase-homologous genes in deep subseafloor sedimentary metagenomes.</title>
        <authorList>
            <person name="Kawai M."/>
            <person name="Futagami T."/>
            <person name="Toyoda A."/>
            <person name="Takaki Y."/>
            <person name="Nishi S."/>
            <person name="Hori S."/>
            <person name="Arai W."/>
            <person name="Tsubouchi T."/>
            <person name="Morono Y."/>
            <person name="Uchiyama I."/>
            <person name="Ito T."/>
            <person name="Fujiyama A."/>
            <person name="Inagaki F."/>
            <person name="Takami H."/>
        </authorList>
    </citation>
    <scope>NUCLEOTIDE SEQUENCE</scope>
    <source>
        <strain evidence="1">Expedition CK06-06</strain>
    </source>
</reference>
<comment type="caution">
    <text evidence="1">The sequence shown here is derived from an EMBL/GenBank/DDBJ whole genome shotgun (WGS) entry which is preliminary data.</text>
</comment>
<dbReference type="AlphaFoldDB" id="X1QVX8"/>
<accession>X1QVX8</accession>
<protein>
    <submittedName>
        <fullName evidence="1">Uncharacterized protein</fullName>
    </submittedName>
</protein>
<evidence type="ECO:0000313" key="1">
    <source>
        <dbReference type="EMBL" id="GAI72428.1"/>
    </source>
</evidence>
<organism evidence="1">
    <name type="scientific">marine sediment metagenome</name>
    <dbReference type="NCBI Taxonomy" id="412755"/>
    <lineage>
        <taxon>unclassified sequences</taxon>
        <taxon>metagenomes</taxon>
        <taxon>ecological metagenomes</taxon>
    </lineage>
</organism>
<sequence>MTGFAYWQSQCLKPNPGIYLPLQGGTMQGDIDMAKYRILKLPLPTDAQEAASKTYIDQAIANLMWAKYLNDTPSGIGAYFEMSLTPTGEAKSTFTSGVLDTGDDQPLFQWISDVFVTFTTIWAGKIDFHIHAQRTAGNKSIQLYAKLYEYTDAAAEILIATAPLCDFLTDDEMCLDIHAPLAADYSIATTSKLLVKYFANVGAAGANVTLNLYAEGLTTSSVSLPIPISPILEIFGKFIGLEDTPESYAGQALKGVRVNAGANALEFATLVGGFTQGARVYKFAVQSIP</sequence>
<dbReference type="EMBL" id="BARW01001188">
    <property type="protein sequence ID" value="GAI72428.1"/>
    <property type="molecule type" value="Genomic_DNA"/>
</dbReference>
<name>X1QVX8_9ZZZZ</name>
<feature type="non-terminal residue" evidence="1">
    <location>
        <position position="289"/>
    </location>
</feature>
<gene>
    <name evidence="1" type="ORF">S12H4_04012</name>
</gene>